<evidence type="ECO:0008006" key="3">
    <source>
        <dbReference type="Google" id="ProtNLM"/>
    </source>
</evidence>
<comment type="caution">
    <text evidence="1">The sequence shown here is derived from an EMBL/GenBank/DDBJ whole genome shotgun (WGS) entry which is preliminary data.</text>
</comment>
<gene>
    <name evidence="1" type="ORF">QIT00_21800</name>
</gene>
<accession>A0ABT6T0I8</accession>
<proteinExistence type="predicted"/>
<dbReference type="Gene3D" id="3.30.1390.10">
    <property type="match status" value="1"/>
</dbReference>
<organism evidence="1 2">
    <name type="scientific">Streptomyces luteolus</name>
    <dbReference type="NCBI Taxonomy" id="3043615"/>
    <lineage>
        <taxon>Bacteria</taxon>
        <taxon>Bacillati</taxon>
        <taxon>Actinomycetota</taxon>
        <taxon>Actinomycetes</taxon>
        <taxon>Kitasatosporales</taxon>
        <taxon>Streptomycetaceae</taxon>
        <taxon>Streptomyces</taxon>
    </lineage>
</organism>
<evidence type="ECO:0000313" key="2">
    <source>
        <dbReference type="Proteomes" id="UP001237105"/>
    </source>
</evidence>
<reference evidence="1 2" key="1">
    <citation type="submission" date="2023-05" db="EMBL/GenBank/DDBJ databases">
        <title>Draft genome sequence of Streptomyces sp. B-S-A12 isolated from a cave soil in Thailand.</title>
        <authorList>
            <person name="Chamroensaksri N."/>
            <person name="Muangham S."/>
        </authorList>
    </citation>
    <scope>NUCLEOTIDE SEQUENCE [LARGE SCALE GENOMIC DNA]</scope>
    <source>
        <strain evidence="1 2">B-S-A12</strain>
    </source>
</reference>
<evidence type="ECO:0000313" key="1">
    <source>
        <dbReference type="EMBL" id="MDI3421156.1"/>
    </source>
</evidence>
<dbReference type="Proteomes" id="UP001237105">
    <property type="component" value="Unassembled WGS sequence"/>
</dbReference>
<name>A0ABT6T0I8_9ACTN</name>
<keyword evidence="2" id="KW-1185">Reference proteome</keyword>
<dbReference type="RefSeq" id="WP_282537022.1">
    <property type="nucleotide sequence ID" value="NZ_JASCIS010000022.1"/>
</dbReference>
<dbReference type="InterPro" id="IPR014719">
    <property type="entry name" value="Ribosomal_bL12_C/ClpS-like"/>
</dbReference>
<dbReference type="EMBL" id="JASCIS010000022">
    <property type="protein sequence ID" value="MDI3421156.1"/>
    <property type="molecule type" value="Genomic_DNA"/>
</dbReference>
<protein>
    <recommendedName>
        <fullName evidence="3">Ribosomal protein L7/L12 C-terminal domain-containing protein</fullName>
    </recommendedName>
</protein>
<sequence length="98" mass="10675">MYIAFGFMFAVMLLLATSIVESKVKRVEARTARVERKLDLIIEHLGVDAGGLMPDLAPVHALLAEGKEVQAVKAYRQITGVGLKEAADEVRRLGGTPR</sequence>